<dbReference type="EMBL" id="CP110232">
    <property type="protein sequence ID" value="WEG74252.1"/>
    <property type="molecule type" value="Genomic_DNA"/>
</dbReference>
<dbReference type="Proteomes" id="UP001179647">
    <property type="component" value="Chromosome"/>
</dbReference>
<dbReference type="KEGG" id="vie:OL234_04970"/>
<reference evidence="1" key="1">
    <citation type="submission" date="2022-10" db="EMBL/GenBank/DDBJ databases">
        <title>Vagococcus sp. isolated from poultry meat.</title>
        <authorList>
            <person name="Johansson P."/>
            <person name="Bjorkroth J."/>
        </authorList>
    </citation>
    <scope>NUCLEOTIDE SEQUENCE</scope>
    <source>
        <strain evidence="1">STAA11</strain>
    </source>
</reference>
<organism evidence="1 2">
    <name type="scientific">Vagococcus intermedius</name>
    <dbReference type="NCBI Taxonomy" id="2991418"/>
    <lineage>
        <taxon>Bacteria</taxon>
        <taxon>Bacillati</taxon>
        <taxon>Bacillota</taxon>
        <taxon>Bacilli</taxon>
        <taxon>Lactobacillales</taxon>
        <taxon>Enterococcaceae</taxon>
        <taxon>Vagococcus</taxon>
    </lineage>
</organism>
<protein>
    <submittedName>
        <fullName evidence="1">Uncharacterized protein</fullName>
    </submittedName>
</protein>
<dbReference type="RefSeq" id="WP_275470051.1">
    <property type="nucleotide sequence ID" value="NZ_CP110232.1"/>
</dbReference>
<name>A0AAF0IA88_9ENTE</name>
<gene>
    <name evidence="1" type="ORF">OL234_04970</name>
</gene>
<accession>A0AAF0IA88</accession>
<dbReference type="AlphaFoldDB" id="A0AAF0IA88"/>
<evidence type="ECO:0000313" key="2">
    <source>
        <dbReference type="Proteomes" id="UP001179647"/>
    </source>
</evidence>
<keyword evidence="2" id="KW-1185">Reference proteome</keyword>
<evidence type="ECO:0000313" key="1">
    <source>
        <dbReference type="EMBL" id="WEG74252.1"/>
    </source>
</evidence>
<sequence>MLFIKREVTPEDRLEFSMVPLIDPVSRAGITPNHVTVNENEDVYLVSLSNQHISFIYEMPRYFTLVYHGLYVFFFVINQAEKGADDSKVIFVKGLKFPRKLENEKEAVCQAIKAALMTYYAEYTIGELVVDSEEKIHYYRRIIKGELFDN</sequence>
<proteinExistence type="predicted"/>